<sequence>MSINILAATKDMGRDEWLEWRRKGIGGSDVSAIAGLNKYKSAIQVYLEKIGEWPEEDEQSEAAYWGTRMEDVIAEEFQKRTGIKVRRRNVMFRHPKYPWMIANLDRVVIGENAGLECKTASEYLKEEWQGEDIPNSYMLQIQHYMEVCQFNHMYIAVLIGGNKFVWKKIERDQEMIDYIIKIEADFWRKVETRTMPMADGSPATTEVMKILYPKSDRSICNLPDEAKLYIDQYEAYKAEEKEAAERAEEAKNRLKMMLGDKEIGFVNERKVCWKNTAKGRRFTIE</sequence>
<dbReference type="PANTHER" id="PTHR46609">
    <property type="entry name" value="EXONUCLEASE, PHAGE-TYPE/RECB, C-TERMINAL DOMAIN-CONTAINING PROTEIN"/>
    <property type="match status" value="1"/>
</dbReference>
<dbReference type="AlphaFoldDB" id="A0A7I8DF04"/>
<dbReference type="Proteomes" id="UP000593802">
    <property type="component" value="Chromosome"/>
</dbReference>
<dbReference type="InterPro" id="IPR051703">
    <property type="entry name" value="NF-kappa-B_Signaling_Reg"/>
</dbReference>
<dbReference type="Pfam" id="PF09588">
    <property type="entry name" value="YqaJ"/>
    <property type="match status" value="1"/>
</dbReference>
<evidence type="ECO:0000313" key="3">
    <source>
        <dbReference type="EMBL" id="BCJ86491.1"/>
    </source>
</evidence>
<dbReference type="PANTHER" id="PTHR46609:SF6">
    <property type="entry name" value="EXONUCLEASE, PHAGE-TYPE_RECB, C-TERMINAL DOMAIN-CONTAINING PROTEIN-RELATED"/>
    <property type="match status" value="1"/>
</dbReference>
<evidence type="ECO:0000259" key="2">
    <source>
        <dbReference type="Pfam" id="PF09588"/>
    </source>
</evidence>
<dbReference type="InterPro" id="IPR011335">
    <property type="entry name" value="Restrct_endonuc-II-like"/>
</dbReference>
<name>A0A7I8DF04_9BACL</name>
<feature type="coiled-coil region" evidence="1">
    <location>
        <begin position="230"/>
        <end position="260"/>
    </location>
</feature>
<evidence type="ECO:0000256" key="1">
    <source>
        <dbReference type="SAM" id="Coils"/>
    </source>
</evidence>
<keyword evidence="4" id="KW-1185">Reference proteome</keyword>
<reference evidence="3 4" key="1">
    <citation type="submission" date="2020-08" db="EMBL/GenBank/DDBJ databases">
        <title>Complete Genome Sequence of Effusibacillus dendaii Strain skT53, Isolated from Farmland soil.</title>
        <authorList>
            <person name="Konishi T."/>
            <person name="Kawasaki H."/>
        </authorList>
    </citation>
    <scope>NUCLEOTIDE SEQUENCE [LARGE SCALE GENOMIC DNA]</scope>
    <source>
        <strain evidence="4">skT53</strain>
    </source>
</reference>
<gene>
    <name evidence="3" type="primary">yqaJ</name>
    <name evidence="3" type="ORF">skT53_14760</name>
</gene>
<dbReference type="InterPro" id="IPR019080">
    <property type="entry name" value="YqaJ_viral_recombinase"/>
</dbReference>
<keyword evidence="1" id="KW-0175">Coiled coil</keyword>
<dbReference type="SUPFAM" id="SSF52980">
    <property type="entry name" value="Restriction endonuclease-like"/>
    <property type="match status" value="1"/>
</dbReference>
<dbReference type="Gene3D" id="3.90.320.10">
    <property type="match status" value="1"/>
</dbReference>
<feature type="domain" description="YqaJ viral recombinase" evidence="2">
    <location>
        <begin position="16"/>
        <end position="148"/>
    </location>
</feature>
<dbReference type="InterPro" id="IPR011604">
    <property type="entry name" value="PDDEXK-like_dom_sf"/>
</dbReference>
<dbReference type="KEGG" id="eff:skT53_14760"/>
<evidence type="ECO:0000313" key="4">
    <source>
        <dbReference type="Proteomes" id="UP000593802"/>
    </source>
</evidence>
<dbReference type="InterPro" id="IPR017482">
    <property type="entry name" value="Lambda-type_endonuclease"/>
</dbReference>
<dbReference type="NCBIfam" id="TIGR03033">
    <property type="entry name" value="phage_rel_nuc"/>
    <property type="match status" value="1"/>
</dbReference>
<protein>
    <recommendedName>
        <fullName evidence="2">YqaJ viral recombinase domain-containing protein</fullName>
    </recommendedName>
</protein>
<proteinExistence type="predicted"/>
<accession>A0A7I8DF04</accession>
<dbReference type="RefSeq" id="WP_200760489.1">
    <property type="nucleotide sequence ID" value="NZ_AP023366.1"/>
</dbReference>
<organism evidence="3 4">
    <name type="scientific">Effusibacillus dendaii</name>
    <dbReference type="NCBI Taxonomy" id="2743772"/>
    <lineage>
        <taxon>Bacteria</taxon>
        <taxon>Bacillati</taxon>
        <taxon>Bacillota</taxon>
        <taxon>Bacilli</taxon>
        <taxon>Bacillales</taxon>
        <taxon>Alicyclobacillaceae</taxon>
        <taxon>Effusibacillus</taxon>
    </lineage>
</organism>
<dbReference type="EMBL" id="AP023366">
    <property type="protein sequence ID" value="BCJ86491.1"/>
    <property type="molecule type" value="Genomic_DNA"/>
</dbReference>